<dbReference type="EMBL" id="KN846959">
    <property type="protein sequence ID" value="KIW67780.1"/>
    <property type="molecule type" value="Genomic_DNA"/>
</dbReference>
<accession>A0A0D2FM49</accession>
<keyword evidence="3" id="KW-1185">Reference proteome</keyword>
<dbReference type="HOGENOM" id="CLU_1081818_0_0_1"/>
<sequence>MDRQGIKVGTRIPLAPRRRWPGNPSSERTTSTTSVFAKNFVPRGLVAVDIFAPGCSGLHDRRVFRAQIASLVYVCRGLSEQSRSKGRAAGFSANVGGKTQHAEDLVAGGRSLHSIAVPEPAWAAASHLSKRADVGTNDEIRSMFVDADSTGHVMLHVRDSEEQCDEESRRDSGLATGNDGVCVFSRGRFLSDPSPVEPRPPQESGEIVGVEKVHWDQNPFVVVTPSIRTGGIIRCRLRIDQGGESITRLVGYELTMM</sequence>
<evidence type="ECO:0000313" key="3">
    <source>
        <dbReference type="Proteomes" id="UP000054266"/>
    </source>
</evidence>
<evidence type="ECO:0000256" key="1">
    <source>
        <dbReference type="SAM" id="MobiDB-lite"/>
    </source>
</evidence>
<protein>
    <submittedName>
        <fullName evidence="2">Uncharacterized protein</fullName>
    </submittedName>
</protein>
<gene>
    <name evidence="2" type="ORF">PV04_07009</name>
</gene>
<dbReference type="Proteomes" id="UP000054266">
    <property type="component" value="Unassembled WGS sequence"/>
</dbReference>
<dbReference type="AlphaFoldDB" id="A0A0D2FM49"/>
<proteinExistence type="predicted"/>
<name>A0A0D2FM49_9EURO</name>
<reference evidence="2 3" key="1">
    <citation type="submission" date="2015-01" db="EMBL/GenBank/DDBJ databases">
        <title>The Genome Sequence of Capronia semiimmersa CBS27337.</title>
        <authorList>
            <consortium name="The Broad Institute Genomics Platform"/>
            <person name="Cuomo C."/>
            <person name="de Hoog S."/>
            <person name="Gorbushina A."/>
            <person name="Stielow B."/>
            <person name="Teixiera M."/>
            <person name="Abouelleil A."/>
            <person name="Chapman S.B."/>
            <person name="Priest M."/>
            <person name="Young S.K."/>
            <person name="Wortman J."/>
            <person name="Nusbaum C."/>
            <person name="Birren B."/>
        </authorList>
    </citation>
    <scope>NUCLEOTIDE SEQUENCE [LARGE SCALE GENOMIC DNA]</scope>
    <source>
        <strain evidence="2 3">CBS 27337</strain>
    </source>
</reference>
<organism evidence="2 3">
    <name type="scientific">Phialophora macrospora</name>
    <dbReference type="NCBI Taxonomy" id="1851006"/>
    <lineage>
        <taxon>Eukaryota</taxon>
        <taxon>Fungi</taxon>
        <taxon>Dikarya</taxon>
        <taxon>Ascomycota</taxon>
        <taxon>Pezizomycotina</taxon>
        <taxon>Eurotiomycetes</taxon>
        <taxon>Chaetothyriomycetidae</taxon>
        <taxon>Chaetothyriales</taxon>
        <taxon>Herpotrichiellaceae</taxon>
        <taxon>Phialophora</taxon>
    </lineage>
</organism>
<feature type="region of interest" description="Disordered" evidence="1">
    <location>
        <begin position="1"/>
        <end position="31"/>
    </location>
</feature>
<evidence type="ECO:0000313" key="2">
    <source>
        <dbReference type="EMBL" id="KIW67780.1"/>
    </source>
</evidence>